<protein>
    <submittedName>
        <fullName evidence="2">Uncharacterized protein</fullName>
    </submittedName>
</protein>
<organism evidence="2 3">
    <name type="scientific">Paenibacillus chungangensis</name>
    <dbReference type="NCBI Taxonomy" id="696535"/>
    <lineage>
        <taxon>Bacteria</taxon>
        <taxon>Bacillati</taxon>
        <taxon>Bacillota</taxon>
        <taxon>Bacilli</taxon>
        <taxon>Bacillales</taxon>
        <taxon>Paenibacillaceae</taxon>
        <taxon>Paenibacillus</taxon>
    </lineage>
</organism>
<feature type="region of interest" description="Disordered" evidence="1">
    <location>
        <begin position="53"/>
        <end position="79"/>
    </location>
</feature>
<comment type="caution">
    <text evidence="2">The sequence shown here is derived from an EMBL/GenBank/DDBJ whole genome shotgun (WGS) entry which is preliminary data.</text>
</comment>
<dbReference type="Proteomes" id="UP001596989">
    <property type="component" value="Unassembled WGS sequence"/>
</dbReference>
<proteinExistence type="predicted"/>
<dbReference type="EMBL" id="JBHTJZ010000007">
    <property type="protein sequence ID" value="MFD0959132.1"/>
    <property type="molecule type" value="Genomic_DNA"/>
</dbReference>
<feature type="compositionally biased region" description="Low complexity" evidence="1">
    <location>
        <begin position="66"/>
        <end position="79"/>
    </location>
</feature>
<dbReference type="RefSeq" id="WP_377563069.1">
    <property type="nucleotide sequence ID" value="NZ_JBHTJZ010000007.1"/>
</dbReference>
<gene>
    <name evidence="2" type="ORF">ACFQ2I_07000</name>
</gene>
<name>A0ABW3HNQ2_9BACL</name>
<evidence type="ECO:0000313" key="3">
    <source>
        <dbReference type="Proteomes" id="UP001596989"/>
    </source>
</evidence>
<reference evidence="3" key="1">
    <citation type="journal article" date="2019" name="Int. J. Syst. Evol. Microbiol.">
        <title>The Global Catalogue of Microorganisms (GCM) 10K type strain sequencing project: providing services to taxonomists for standard genome sequencing and annotation.</title>
        <authorList>
            <consortium name="The Broad Institute Genomics Platform"/>
            <consortium name="The Broad Institute Genome Sequencing Center for Infectious Disease"/>
            <person name="Wu L."/>
            <person name="Ma J."/>
        </authorList>
    </citation>
    <scope>NUCLEOTIDE SEQUENCE [LARGE SCALE GENOMIC DNA]</scope>
    <source>
        <strain evidence="3">CCUG 59129</strain>
    </source>
</reference>
<keyword evidence="3" id="KW-1185">Reference proteome</keyword>
<sequence length="79" mass="8207">MRMTIDYVAGPKGNNGNSNGNGNGNGPANCHVVPPGFIPPGLAKKCGQVDEEYPDMHPGGPRRLGEAAQEEALGAELHQ</sequence>
<evidence type="ECO:0000313" key="2">
    <source>
        <dbReference type="EMBL" id="MFD0959132.1"/>
    </source>
</evidence>
<accession>A0ABW3HNQ2</accession>
<evidence type="ECO:0000256" key="1">
    <source>
        <dbReference type="SAM" id="MobiDB-lite"/>
    </source>
</evidence>
<feature type="region of interest" description="Disordered" evidence="1">
    <location>
        <begin position="1"/>
        <end position="27"/>
    </location>
</feature>